<organism evidence="1 2">
    <name type="scientific">Chromobacterium phragmitis</name>
    <dbReference type="NCBI Taxonomy" id="2202141"/>
    <lineage>
        <taxon>Bacteria</taxon>
        <taxon>Pseudomonadati</taxon>
        <taxon>Pseudomonadota</taxon>
        <taxon>Betaproteobacteria</taxon>
        <taxon>Neisseriales</taxon>
        <taxon>Chromobacteriaceae</taxon>
        <taxon>Chromobacterium</taxon>
    </lineage>
</organism>
<evidence type="ECO:0000313" key="1">
    <source>
        <dbReference type="EMBL" id="AXE34599.1"/>
    </source>
</evidence>
<dbReference type="EMBL" id="CP029554">
    <property type="protein sequence ID" value="AXE34599.1"/>
    <property type="molecule type" value="Genomic_DNA"/>
</dbReference>
<gene>
    <name evidence="1" type="ORF">DK843_09985</name>
</gene>
<dbReference type="KEGG" id="chrb:DK843_09985"/>
<sequence>MPDVETGWYDAAKSARGGFFPGENMFSRYARAAGIEKEKQEKPAPAFSAHYPEAAGFRHNQADGDMGSG</sequence>
<reference evidence="1 2" key="1">
    <citation type="submission" date="2018-05" db="EMBL/GenBank/DDBJ databases">
        <title>Genome sequencing, assembly and analysis of the novel insecticidal bacterium, Chromobacterium phragmitis.</title>
        <authorList>
            <person name="Sparks M.E."/>
            <person name="Blackburn M.B."/>
            <person name="Gundersen-Rindal D.E."/>
        </authorList>
    </citation>
    <scope>NUCLEOTIDE SEQUENCE [LARGE SCALE GENOMIC DNA]</scope>
    <source>
        <strain evidence="1">IIBBL 274-1</strain>
    </source>
</reference>
<proteinExistence type="predicted"/>
<protein>
    <submittedName>
        <fullName evidence="1">Uncharacterized protein</fullName>
    </submittedName>
</protein>
<dbReference type="AlphaFoldDB" id="A0A344UH51"/>
<name>A0A344UH51_9NEIS</name>
<evidence type="ECO:0000313" key="2">
    <source>
        <dbReference type="Proteomes" id="UP000252038"/>
    </source>
</evidence>
<dbReference type="KEGG" id="chri:DK842_04520"/>
<accession>A0A344UH51</accession>
<dbReference type="RefSeq" id="WP_114060287.1">
    <property type="nucleotide sequence ID" value="NZ_CP029495.1"/>
</dbReference>
<dbReference type="Proteomes" id="UP000252038">
    <property type="component" value="Chromosome"/>
</dbReference>